<proteinExistence type="predicted"/>
<evidence type="ECO:0000313" key="3">
    <source>
        <dbReference type="Proteomes" id="UP000660729"/>
    </source>
</evidence>
<dbReference type="SUPFAM" id="SSF56091">
    <property type="entry name" value="DNA ligase/mRNA capping enzyme, catalytic domain"/>
    <property type="match status" value="1"/>
</dbReference>
<organism evidence="2 3">
    <name type="scientific">Pseudocercospora fuligena</name>
    <dbReference type="NCBI Taxonomy" id="685502"/>
    <lineage>
        <taxon>Eukaryota</taxon>
        <taxon>Fungi</taxon>
        <taxon>Dikarya</taxon>
        <taxon>Ascomycota</taxon>
        <taxon>Pezizomycotina</taxon>
        <taxon>Dothideomycetes</taxon>
        <taxon>Dothideomycetidae</taxon>
        <taxon>Mycosphaerellales</taxon>
        <taxon>Mycosphaerellaceae</taxon>
        <taxon>Pseudocercospora</taxon>
    </lineage>
</organism>
<dbReference type="Pfam" id="PF09414">
    <property type="entry name" value="RNA_ligase"/>
    <property type="match status" value="1"/>
</dbReference>
<dbReference type="OrthoDB" id="10005335at2759"/>
<dbReference type="Proteomes" id="UP000660729">
    <property type="component" value="Unassembled WGS sequence"/>
</dbReference>
<evidence type="ECO:0000259" key="1">
    <source>
        <dbReference type="Pfam" id="PF09414"/>
    </source>
</evidence>
<dbReference type="InterPro" id="IPR021122">
    <property type="entry name" value="RNA_ligase_dom_REL/Rnl2"/>
</dbReference>
<dbReference type="EMBL" id="JABCIY010000150">
    <property type="protein sequence ID" value="KAF7192197.1"/>
    <property type="molecule type" value="Genomic_DNA"/>
</dbReference>
<dbReference type="Gene3D" id="3.30.470.30">
    <property type="entry name" value="DNA ligase/mRNA capping enzyme"/>
    <property type="match status" value="1"/>
</dbReference>
<name>A0A8H6RJV1_9PEZI</name>
<evidence type="ECO:0000313" key="2">
    <source>
        <dbReference type="EMBL" id="KAF7192197.1"/>
    </source>
</evidence>
<comment type="caution">
    <text evidence="2">The sequence shown here is derived from an EMBL/GenBank/DDBJ whole genome shotgun (WGS) entry which is preliminary data.</text>
</comment>
<reference evidence="2" key="1">
    <citation type="submission" date="2020-04" db="EMBL/GenBank/DDBJ databases">
        <title>Draft genome resource of the tomato pathogen Pseudocercospora fuligena.</title>
        <authorList>
            <person name="Zaccaron A."/>
        </authorList>
    </citation>
    <scope>NUCLEOTIDE SEQUENCE</scope>
    <source>
        <strain evidence="2">PF001</strain>
    </source>
</reference>
<sequence>MEIIPPIVHYPSTGKHVKHLGHEVGNYARQLQRDFPDIAIPKAFPFIGTVKLHGTHADVLQDENGRILCQSRNRLITPENDNCGFAKFVARNVDTITELFSRVSDRFTEMNLREGSLPTTKMIMLSGEWIGQGIQKGVAISQLKPAFVIFGIKSFDDRWEKIQHYANIECPGSRIYNICRGGIWHANVSTEDNGAEFETLAMRYTDQIAAACPFGKLFGVTGEGEGLVWTPSVTSTIPNKEEFWVKTKGEKFRGAPPIEKQIENFARMEMRQKIEVFAERHCHEQRLNQGLEYLAEMAVDGRRAIGTFIAWMQKDIEKEESAEIQELALSAGWRKEVARRARVWYEQR</sequence>
<protein>
    <recommendedName>
        <fullName evidence="1">RNA ligase domain-containing protein</fullName>
    </recommendedName>
</protein>
<keyword evidence="3" id="KW-1185">Reference proteome</keyword>
<accession>A0A8H6RJV1</accession>
<feature type="domain" description="RNA ligase" evidence="1">
    <location>
        <begin position="45"/>
        <end position="246"/>
    </location>
</feature>
<dbReference type="AlphaFoldDB" id="A0A8H6RJV1"/>
<gene>
    <name evidence="2" type="ORF">HII31_06583</name>
</gene>